<gene>
    <name evidence="2" type="ORF">ERS852560_02196</name>
</gene>
<protein>
    <recommendedName>
        <fullName evidence="4">Fimbrillin family protein</fullName>
    </recommendedName>
</protein>
<evidence type="ECO:0000256" key="1">
    <source>
        <dbReference type="SAM" id="SignalP"/>
    </source>
</evidence>
<dbReference type="AlphaFoldDB" id="A0A174VKG9"/>
<dbReference type="PROSITE" id="PS51257">
    <property type="entry name" value="PROKAR_LIPOPROTEIN"/>
    <property type="match status" value="1"/>
</dbReference>
<proteinExistence type="predicted"/>
<keyword evidence="1" id="KW-0732">Signal</keyword>
<dbReference type="EMBL" id="CZBM01000008">
    <property type="protein sequence ID" value="CUQ32425.1"/>
    <property type="molecule type" value="Genomic_DNA"/>
</dbReference>
<name>A0A174VKG9_PARDI</name>
<evidence type="ECO:0000313" key="3">
    <source>
        <dbReference type="Proteomes" id="UP000095332"/>
    </source>
</evidence>
<dbReference type="Proteomes" id="UP000095332">
    <property type="component" value="Unassembled WGS sequence"/>
</dbReference>
<evidence type="ECO:0008006" key="4">
    <source>
        <dbReference type="Google" id="ProtNLM"/>
    </source>
</evidence>
<sequence length="468" mass="50129">MKKFLCLAATGMFLFSACSNDGDPKDDPSHGSPVGQELVLRVANTGDGLTTKAGRPLYSSEAAQTIDKVKVAIFSLGASDAITGCVYDKEYAQWSDASSPSGIIYNGSTYDGSADHGRYATLNLKTEITSGANTGLDPGSYLVYAVGYTSSGSNYTHAPALTDIAKGWSGASTFNHVTSTTAGEGEEIFAGSIQKITVDNNRNFALTANVANNVLYLHRQVAGVFGYFKNIPAKVDNKDAVKLRLVSSGKNTQLDMTNFNSSFRKTGGANVKYVVNGKTPATATAKFHNSTGANDAAVLYEINLSDWFKGTPMDVNDDGLLNDQDAGTEISPTWVIPAAMSADFNAKKGTVFASNFVIPFANQNKNTLELQLLDNSNTIIKYWTVNLAATQSNVVQIDNSTIPNESTSSYSLVRNHLYSIGEKTIAKPSNPETPGGGEVEEPEDLFKGQIITLRVNDNWELIHKLVVE</sequence>
<reference evidence="2 3" key="1">
    <citation type="submission" date="2015-09" db="EMBL/GenBank/DDBJ databases">
        <authorList>
            <consortium name="Pathogen Informatics"/>
        </authorList>
    </citation>
    <scope>NUCLEOTIDE SEQUENCE [LARGE SCALE GENOMIC DNA]</scope>
    <source>
        <strain evidence="2 3">2789STDY5834948</strain>
    </source>
</reference>
<accession>A0A174VKG9</accession>
<dbReference type="RefSeq" id="WP_241676228.1">
    <property type="nucleotide sequence ID" value="NZ_CZBM01000008.1"/>
</dbReference>
<feature type="chain" id="PRO_5008035844" description="Fimbrillin family protein" evidence="1">
    <location>
        <begin position="22"/>
        <end position="468"/>
    </location>
</feature>
<evidence type="ECO:0000313" key="2">
    <source>
        <dbReference type="EMBL" id="CUQ32425.1"/>
    </source>
</evidence>
<organism evidence="2 3">
    <name type="scientific">Parabacteroides distasonis</name>
    <dbReference type="NCBI Taxonomy" id="823"/>
    <lineage>
        <taxon>Bacteria</taxon>
        <taxon>Pseudomonadati</taxon>
        <taxon>Bacteroidota</taxon>
        <taxon>Bacteroidia</taxon>
        <taxon>Bacteroidales</taxon>
        <taxon>Tannerellaceae</taxon>
        <taxon>Parabacteroides</taxon>
    </lineage>
</organism>
<feature type="signal peptide" evidence="1">
    <location>
        <begin position="1"/>
        <end position="21"/>
    </location>
</feature>